<dbReference type="Proteomes" id="UP000198226">
    <property type="component" value="Chromosome I"/>
</dbReference>
<dbReference type="GO" id="GO:0015833">
    <property type="term" value="P:peptide transport"/>
    <property type="evidence" value="ECO:0007669"/>
    <property type="project" value="TreeGrafter"/>
</dbReference>
<dbReference type="GO" id="GO:1904680">
    <property type="term" value="F:peptide transmembrane transporter activity"/>
    <property type="evidence" value="ECO:0007669"/>
    <property type="project" value="TreeGrafter"/>
</dbReference>
<dbReference type="PROSITE" id="PS51257">
    <property type="entry name" value="PROKAR_LIPOPROTEIN"/>
    <property type="match status" value="1"/>
</dbReference>
<evidence type="ECO:0000256" key="1">
    <source>
        <dbReference type="ARBA" id="ARBA00005695"/>
    </source>
</evidence>
<dbReference type="Pfam" id="PF00496">
    <property type="entry name" value="SBP_bac_5"/>
    <property type="match status" value="1"/>
</dbReference>
<proteinExistence type="inferred from homology"/>
<reference evidence="7" key="1">
    <citation type="submission" date="2016-06" db="EMBL/GenBank/DDBJ databases">
        <authorList>
            <person name="Varghese N."/>
            <person name="Submissions Spin"/>
        </authorList>
    </citation>
    <scope>NUCLEOTIDE SEQUENCE [LARGE SCALE GENOMIC DNA]</scope>
    <source>
        <strain evidence="7">DSM 44983</strain>
    </source>
</reference>
<keyword evidence="3 4" id="KW-0732">Signal</keyword>
<dbReference type="PIRSF" id="PIRSF002741">
    <property type="entry name" value="MppA"/>
    <property type="match status" value="1"/>
</dbReference>
<dbReference type="PANTHER" id="PTHR30290:SF9">
    <property type="entry name" value="OLIGOPEPTIDE-BINDING PROTEIN APPA"/>
    <property type="match status" value="1"/>
</dbReference>
<keyword evidence="2" id="KW-0813">Transport</keyword>
<dbReference type="EMBL" id="LT607752">
    <property type="protein sequence ID" value="SCG43873.1"/>
    <property type="molecule type" value="Genomic_DNA"/>
</dbReference>
<organism evidence="6 7">
    <name type="scientific">Micromonospora rifamycinica</name>
    <dbReference type="NCBI Taxonomy" id="291594"/>
    <lineage>
        <taxon>Bacteria</taxon>
        <taxon>Bacillati</taxon>
        <taxon>Actinomycetota</taxon>
        <taxon>Actinomycetes</taxon>
        <taxon>Micromonosporales</taxon>
        <taxon>Micromonosporaceae</taxon>
        <taxon>Micromonospora</taxon>
    </lineage>
</organism>
<dbReference type="GO" id="GO:0043190">
    <property type="term" value="C:ATP-binding cassette (ABC) transporter complex"/>
    <property type="evidence" value="ECO:0007669"/>
    <property type="project" value="InterPro"/>
</dbReference>
<feature type="chain" id="PRO_5038879200" evidence="4">
    <location>
        <begin position="22"/>
        <end position="514"/>
    </location>
</feature>
<evidence type="ECO:0000256" key="2">
    <source>
        <dbReference type="ARBA" id="ARBA00022448"/>
    </source>
</evidence>
<evidence type="ECO:0000313" key="7">
    <source>
        <dbReference type="Proteomes" id="UP000198226"/>
    </source>
</evidence>
<feature type="domain" description="Solute-binding protein family 5" evidence="5">
    <location>
        <begin position="87"/>
        <end position="432"/>
    </location>
</feature>
<evidence type="ECO:0000256" key="4">
    <source>
        <dbReference type="SAM" id="SignalP"/>
    </source>
</evidence>
<dbReference type="PANTHER" id="PTHR30290">
    <property type="entry name" value="PERIPLASMIC BINDING COMPONENT OF ABC TRANSPORTER"/>
    <property type="match status" value="1"/>
</dbReference>
<dbReference type="Gene3D" id="3.40.190.10">
    <property type="entry name" value="Periplasmic binding protein-like II"/>
    <property type="match status" value="1"/>
</dbReference>
<evidence type="ECO:0000256" key="3">
    <source>
        <dbReference type="ARBA" id="ARBA00022729"/>
    </source>
</evidence>
<name>A0A1C5HD56_9ACTN</name>
<dbReference type="AlphaFoldDB" id="A0A1C5HD56"/>
<comment type="similarity">
    <text evidence="1">Belongs to the bacterial solute-binding protein 5 family.</text>
</comment>
<protein>
    <submittedName>
        <fullName evidence="6">Peptide/nickel transport system substrate-binding protein</fullName>
    </submittedName>
</protein>
<dbReference type="Gene3D" id="3.10.105.10">
    <property type="entry name" value="Dipeptide-binding Protein, Domain 3"/>
    <property type="match status" value="1"/>
</dbReference>
<evidence type="ECO:0000313" key="6">
    <source>
        <dbReference type="EMBL" id="SCG43873.1"/>
    </source>
</evidence>
<dbReference type="Gene3D" id="3.90.76.10">
    <property type="entry name" value="Dipeptide-binding Protein, Domain 1"/>
    <property type="match status" value="1"/>
</dbReference>
<dbReference type="SUPFAM" id="SSF53850">
    <property type="entry name" value="Periplasmic binding protein-like II"/>
    <property type="match status" value="1"/>
</dbReference>
<keyword evidence="7" id="KW-1185">Reference proteome</keyword>
<dbReference type="GO" id="GO:0042597">
    <property type="term" value="C:periplasmic space"/>
    <property type="evidence" value="ECO:0007669"/>
    <property type="project" value="UniProtKB-ARBA"/>
</dbReference>
<gene>
    <name evidence="6" type="ORF">GA0070623_1065</name>
</gene>
<dbReference type="InterPro" id="IPR000914">
    <property type="entry name" value="SBP_5_dom"/>
</dbReference>
<sequence>MSMTRSRITAAALVVALTGLAGCSAGESVDVDGGGPSAGPAAGGTLTAAIGGEPDQLDPHRTSAYHSFEVLENVYDTLVEPDADLTMGPALATRWTTSSDQLTWTFTLREGVTFSDGSPLTSEDVVYSYQRIMREKLNASFRFAAVRSVTAPDPATVVVTLTAPTPNLLANLGGYKGVAIVEKSNVESGAIKTRPVGSGPFTVAGYTAGDTIRLARNDAYWGQKPKLDGVTFTFVKDPTVALQNLRGGEVQWTDNLPPQQVPALKEAGGVTVETTPSTDYWYLALNERRKPYDDANVRRAVAFALDREAITKAATFGQATANQTAIPRGSSWYYDYAPYRHDPEQARRLLGGAGVTGRTMDLMVTSEYPQTVTAAQVIAAQLAEVGITVKIRTLDFAQWLDEQGKGNFDAFLLGWLGNIDPDDFYYAQHRTGGTFNFHGYSNPTVDTLLDQARTQTDKGVRQQTYARAAKQIVDDASYIYLYNPDVVQGWSTKVTGYRVRTDRAIRFRDVALGR</sequence>
<dbReference type="InterPro" id="IPR039424">
    <property type="entry name" value="SBP_5"/>
</dbReference>
<evidence type="ECO:0000259" key="5">
    <source>
        <dbReference type="Pfam" id="PF00496"/>
    </source>
</evidence>
<accession>A0A1C5HD56</accession>
<feature type="signal peptide" evidence="4">
    <location>
        <begin position="1"/>
        <end position="21"/>
    </location>
</feature>
<dbReference type="CDD" id="cd08516">
    <property type="entry name" value="PBP2_NikA_DppA_OppA_like_11"/>
    <property type="match status" value="1"/>
</dbReference>
<dbReference type="InterPro" id="IPR030678">
    <property type="entry name" value="Peptide/Ni-bd"/>
</dbReference>